<comment type="caution">
    <text evidence="2">The sequence shown here is derived from an EMBL/GenBank/DDBJ whole genome shotgun (WGS) entry which is preliminary data.</text>
</comment>
<evidence type="ECO:0000256" key="1">
    <source>
        <dbReference type="SAM" id="MobiDB-lite"/>
    </source>
</evidence>
<sequence length="87" mass="9392">MRGEPQRAIHGARHWWDRAILALGLPAALVAAGPLRQAWPRGHQEPAELQSMRFGATRQLPRSPLVTGTSMCPPVGLTGSDGSDMIQ</sequence>
<reference evidence="2" key="1">
    <citation type="journal article" date="2022" name="bioRxiv">
        <title>Sequencing and chromosome-scale assembly of the giantPleurodeles waltlgenome.</title>
        <authorList>
            <person name="Brown T."/>
            <person name="Elewa A."/>
            <person name="Iarovenko S."/>
            <person name="Subramanian E."/>
            <person name="Araus A.J."/>
            <person name="Petzold A."/>
            <person name="Susuki M."/>
            <person name="Suzuki K.-i.T."/>
            <person name="Hayashi T."/>
            <person name="Toyoda A."/>
            <person name="Oliveira C."/>
            <person name="Osipova E."/>
            <person name="Leigh N.D."/>
            <person name="Simon A."/>
            <person name="Yun M.H."/>
        </authorList>
    </citation>
    <scope>NUCLEOTIDE SEQUENCE</scope>
    <source>
        <strain evidence="2">20211129_DDA</strain>
        <tissue evidence="2">Liver</tissue>
    </source>
</reference>
<dbReference type="AlphaFoldDB" id="A0AAV7WVD4"/>
<evidence type="ECO:0000313" key="3">
    <source>
        <dbReference type="Proteomes" id="UP001066276"/>
    </source>
</evidence>
<name>A0AAV7WVD4_PLEWA</name>
<feature type="region of interest" description="Disordered" evidence="1">
    <location>
        <begin position="62"/>
        <end position="87"/>
    </location>
</feature>
<keyword evidence="3" id="KW-1185">Reference proteome</keyword>
<proteinExistence type="predicted"/>
<evidence type="ECO:0000313" key="2">
    <source>
        <dbReference type="EMBL" id="KAJ1216662.1"/>
    </source>
</evidence>
<gene>
    <name evidence="2" type="ORF">NDU88_004263</name>
</gene>
<protein>
    <submittedName>
        <fullName evidence="2">Uncharacterized protein</fullName>
    </submittedName>
</protein>
<accession>A0AAV7WVD4</accession>
<organism evidence="2 3">
    <name type="scientific">Pleurodeles waltl</name>
    <name type="common">Iberian ribbed newt</name>
    <dbReference type="NCBI Taxonomy" id="8319"/>
    <lineage>
        <taxon>Eukaryota</taxon>
        <taxon>Metazoa</taxon>
        <taxon>Chordata</taxon>
        <taxon>Craniata</taxon>
        <taxon>Vertebrata</taxon>
        <taxon>Euteleostomi</taxon>
        <taxon>Amphibia</taxon>
        <taxon>Batrachia</taxon>
        <taxon>Caudata</taxon>
        <taxon>Salamandroidea</taxon>
        <taxon>Salamandridae</taxon>
        <taxon>Pleurodelinae</taxon>
        <taxon>Pleurodeles</taxon>
    </lineage>
</organism>
<dbReference type="EMBL" id="JANPWB010000001">
    <property type="protein sequence ID" value="KAJ1216662.1"/>
    <property type="molecule type" value="Genomic_DNA"/>
</dbReference>
<dbReference type="Proteomes" id="UP001066276">
    <property type="component" value="Chromosome 1_1"/>
</dbReference>